<dbReference type="AlphaFoldDB" id="E6TV79"/>
<evidence type="ECO:0008006" key="4">
    <source>
        <dbReference type="Google" id="ProtNLM"/>
    </source>
</evidence>
<name>E6TV79_EVAC2</name>
<organism evidence="2 3">
    <name type="scientific">Evansella cellulosilytica (strain ATCC 21833 / DSM 2522 / FERM P-1141 / JCM 9156 / N-4)</name>
    <name type="common">Bacillus cellulosilyticus</name>
    <dbReference type="NCBI Taxonomy" id="649639"/>
    <lineage>
        <taxon>Bacteria</taxon>
        <taxon>Bacillati</taxon>
        <taxon>Bacillota</taxon>
        <taxon>Bacilli</taxon>
        <taxon>Bacillales</taxon>
        <taxon>Bacillaceae</taxon>
        <taxon>Evansella</taxon>
    </lineage>
</organism>
<keyword evidence="1" id="KW-0812">Transmembrane</keyword>
<feature type="transmembrane region" description="Helical" evidence="1">
    <location>
        <begin position="245"/>
        <end position="263"/>
    </location>
</feature>
<dbReference type="KEGG" id="bco:Bcell_1500"/>
<feature type="transmembrane region" description="Helical" evidence="1">
    <location>
        <begin position="20"/>
        <end position="40"/>
    </location>
</feature>
<dbReference type="Pfam" id="PF04018">
    <property type="entry name" value="VCA0040-like"/>
    <property type="match status" value="1"/>
</dbReference>
<feature type="transmembrane region" description="Helical" evidence="1">
    <location>
        <begin position="113"/>
        <end position="130"/>
    </location>
</feature>
<dbReference type="EMBL" id="CP002394">
    <property type="protein sequence ID" value="ADU29763.1"/>
    <property type="molecule type" value="Genomic_DNA"/>
</dbReference>
<sequence length="266" mass="28735">MEWRNLYRGAMMGITELVPGVSSGTIAVMLGIYDRLIAAINGITTKDWKRHLLFLIPLGAGMALALVGFSNIIKLLLTHFEEPTRFFFLGLIIGVVPLLISQSRAKETFKTNHYFAIIIAAILVGLMSFLPENHQIIESLTLGDAIVLFFAGWIASMFMLLPGISGSLVLLVLGAHTTAINALATFNLPILIVIGLGVLLGFFICSKLIKFLLKNYHYMTYAVIIGLVIGSTVVVYPGISSTYVIIPSLITFIGGAATAFLLGSKG</sequence>
<gene>
    <name evidence="2" type="ordered locus">Bcell_1500</name>
</gene>
<reference evidence="2" key="1">
    <citation type="submission" date="2010-12" db="EMBL/GenBank/DDBJ databases">
        <title>Complete sequence of Bacillus cellulosilyticus DSM 2522.</title>
        <authorList>
            <consortium name="US DOE Joint Genome Institute"/>
            <person name="Lucas S."/>
            <person name="Copeland A."/>
            <person name="Lapidus A."/>
            <person name="Cheng J.-F."/>
            <person name="Bruce D."/>
            <person name="Goodwin L."/>
            <person name="Pitluck S."/>
            <person name="Chertkov O."/>
            <person name="Detter J.C."/>
            <person name="Han C."/>
            <person name="Tapia R."/>
            <person name="Land M."/>
            <person name="Hauser L."/>
            <person name="Jeffries C."/>
            <person name="Kyrpides N."/>
            <person name="Ivanova N."/>
            <person name="Mikhailova N."/>
            <person name="Brumm P."/>
            <person name="Mead D."/>
            <person name="Woyke T."/>
        </authorList>
    </citation>
    <scope>NUCLEOTIDE SEQUENCE [LARGE SCALE GENOMIC DNA]</scope>
    <source>
        <strain evidence="2">DSM 2522</strain>
    </source>
</reference>
<keyword evidence="1" id="KW-1133">Transmembrane helix</keyword>
<protein>
    <recommendedName>
        <fullName evidence="4">DUF368 domain-containing protein</fullName>
    </recommendedName>
</protein>
<evidence type="ECO:0000313" key="3">
    <source>
        <dbReference type="Proteomes" id="UP000001401"/>
    </source>
</evidence>
<feature type="transmembrane region" description="Helical" evidence="1">
    <location>
        <begin position="85"/>
        <end position="101"/>
    </location>
</feature>
<evidence type="ECO:0000256" key="1">
    <source>
        <dbReference type="SAM" id="Phobius"/>
    </source>
</evidence>
<dbReference type="eggNOG" id="COG2035">
    <property type="taxonomic scope" value="Bacteria"/>
</dbReference>
<evidence type="ECO:0000313" key="2">
    <source>
        <dbReference type="EMBL" id="ADU29763.1"/>
    </source>
</evidence>
<keyword evidence="1" id="KW-0472">Membrane</keyword>
<dbReference type="RefSeq" id="WP_013488100.1">
    <property type="nucleotide sequence ID" value="NC_014829.1"/>
</dbReference>
<dbReference type="STRING" id="649639.Bcell_1500"/>
<keyword evidence="3" id="KW-1185">Reference proteome</keyword>
<proteinExistence type="predicted"/>
<feature type="transmembrane region" description="Helical" evidence="1">
    <location>
        <begin position="52"/>
        <end position="73"/>
    </location>
</feature>
<dbReference type="PANTHER" id="PTHR37308:SF1">
    <property type="entry name" value="POLYPRENYL-PHOSPHATE TRANSPORTER"/>
    <property type="match status" value="1"/>
</dbReference>
<dbReference type="HOGENOM" id="CLU_055621_2_1_9"/>
<feature type="transmembrane region" description="Helical" evidence="1">
    <location>
        <begin position="221"/>
        <end position="239"/>
    </location>
</feature>
<dbReference type="InterPro" id="IPR007163">
    <property type="entry name" value="VCA0040-like"/>
</dbReference>
<dbReference type="OrthoDB" id="9793746at2"/>
<dbReference type="Proteomes" id="UP000001401">
    <property type="component" value="Chromosome"/>
</dbReference>
<accession>E6TV79</accession>
<feature type="transmembrane region" description="Helical" evidence="1">
    <location>
        <begin position="190"/>
        <end position="209"/>
    </location>
</feature>
<dbReference type="PANTHER" id="PTHR37308">
    <property type="entry name" value="INTEGRAL MEMBRANE PROTEIN"/>
    <property type="match status" value="1"/>
</dbReference>